<dbReference type="EMBL" id="JAHRHJ020000009">
    <property type="protein sequence ID" value="KAH9300461.1"/>
    <property type="molecule type" value="Genomic_DNA"/>
</dbReference>
<dbReference type="AlphaFoldDB" id="A0AA38FGL3"/>
<gene>
    <name evidence="1" type="ORF">KI387_012044</name>
</gene>
<reference evidence="1 2" key="1">
    <citation type="journal article" date="2021" name="Nat. Plants">
        <title>The Taxus genome provides insights into paclitaxel biosynthesis.</title>
        <authorList>
            <person name="Xiong X."/>
            <person name="Gou J."/>
            <person name="Liao Q."/>
            <person name="Li Y."/>
            <person name="Zhou Q."/>
            <person name="Bi G."/>
            <person name="Li C."/>
            <person name="Du R."/>
            <person name="Wang X."/>
            <person name="Sun T."/>
            <person name="Guo L."/>
            <person name="Liang H."/>
            <person name="Lu P."/>
            <person name="Wu Y."/>
            <person name="Zhang Z."/>
            <person name="Ro D.K."/>
            <person name="Shang Y."/>
            <person name="Huang S."/>
            <person name="Yan J."/>
        </authorList>
    </citation>
    <scope>NUCLEOTIDE SEQUENCE [LARGE SCALE GENOMIC DNA]</scope>
    <source>
        <strain evidence="1">Ta-2019</strain>
    </source>
</reference>
<evidence type="ECO:0000313" key="2">
    <source>
        <dbReference type="Proteomes" id="UP000824469"/>
    </source>
</evidence>
<feature type="non-terminal residue" evidence="1">
    <location>
        <position position="289"/>
    </location>
</feature>
<proteinExistence type="predicted"/>
<comment type="caution">
    <text evidence="1">The sequence shown here is derived from an EMBL/GenBank/DDBJ whole genome shotgun (WGS) entry which is preliminary data.</text>
</comment>
<name>A0AA38FGL3_TAXCH</name>
<dbReference type="OMA" id="RYMDAME"/>
<sequence length="289" mass="32697">MEGSPRPDAQSPAGTRLWRPAAQRNLRNAWSKIVGQQAAWTSASSKSLKVASSLVNAHLSSRYIPTMDMGILKEMDGICDRAQSKLLRQQEDYLHKLLSCYKDLVDAVLDMSNASKSMRTYVKGSAGNPLVEFCNNFGLDGDYGDGGGIAIFSTLSVQYFEKLGEELVEMFVLELKVKRLLVVAFHAIVCNEAQEIHPNSVMGWSEELYPGEFNNVKNFTDIFKIDYSTLPPRLDWLEFDESVHRQSKLHPRREVLEVYLTAWLAEVNVKQSRIDEIISMVQEEMQITL</sequence>
<dbReference type="Proteomes" id="UP000824469">
    <property type="component" value="Unassembled WGS sequence"/>
</dbReference>
<accession>A0AA38FGL3</accession>
<keyword evidence="2" id="KW-1185">Reference proteome</keyword>
<dbReference type="PANTHER" id="PTHR15827">
    <property type="entry name" value="CYCLIN-DEPENDENT KINASE 2-INTERACTING PROTEIN"/>
    <property type="match status" value="1"/>
</dbReference>
<dbReference type="PANTHER" id="PTHR15827:SF2">
    <property type="entry name" value="CYCLIN-DEPENDENT KINASE 2-INTERACTING PROTEIN"/>
    <property type="match status" value="1"/>
</dbReference>
<organism evidence="1 2">
    <name type="scientific">Taxus chinensis</name>
    <name type="common">Chinese yew</name>
    <name type="synonym">Taxus wallichiana var. chinensis</name>
    <dbReference type="NCBI Taxonomy" id="29808"/>
    <lineage>
        <taxon>Eukaryota</taxon>
        <taxon>Viridiplantae</taxon>
        <taxon>Streptophyta</taxon>
        <taxon>Embryophyta</taxon>
        <taxon>Tracheophyta</taxon>
        <taxon>Spermatophyta</taxon>
        <taxon>Pinopsida</taxon>
        <taxon>Pinidae</taxon>
        <taxon>Conifers II</taxon>
        <taxon>Cupressales</taxon>
        <taxon>Taxaceae</taxon>
        <taxon>Taxus</taxon>
    </lineage>
</organism>
<evidence type="ECO:0000313" key="1">
    <source>
        <dbReference type="EMBL" id="KAH9300461.1"/>
    </source>
</evidence>
<protein>
    <submittedName>
        <fullName evidence="1">Uncharacterized protein</fullName>
    </submittedName>
</protein>